<organism evidence="3 4">
    <name type="scientific">Grifola frondosa</name>
    <name type="common">Maitake</name>
    <name type="synonym">Polyporus frondosus</name>
    <dbReference type="NCBI Taxonomy" id="5627"/>
    <lineage>
        <taxon>Eukaryota</taxon>
        <taxon>Fungi</taxon>
        <taxon>Dikarya</taxon>
        <taxon>Basidiomycota</taxon>
        <taxon>Agaricomycotina</taxon>
        <taxon>Agaricomycetes</taxon>
        <taxon>Polyporales</taxon>
        <taxon>Grifolaceae</taxon>
        <taxon>Grifola</taxon>
    </lineage>
</organism>
<dbReference type="InterPro" id="IPR000488">
    <property type="entry name" value="Death_dom"/>
</dbReference>
<dbReference type="OMA" id="DITMAKV"/>
<feature type="region of interest" description="Disordered" evidence="1">
    <location>
        <begin position="22"/>
        <end position="69"/>
    </location>
</feature>
<evidence type="ECO:0000259" key="2">
    <source>
        <dbReference type="PROSITE" id="PS50017"/>
    </source>
</evidence>
<evidence type="ECO:0000313" key="3">
    <source>
        <dbReference type="EMBL" id="OBZ78431.1"/>
    </source>
</evidence>
<dbReference type="Proteomes" id="UP000092993">
    <property type="component" value="Unassembled WGS sequence"/>
</dbReference>
<sequence>MLPTATFSWTKGYFAFPPTVTPKLDTRGHTPSASPQLPGHTESHIPEELQAQDEPSEHKSEEQAWEERRCRDAQVRAKRREMEQAEALLGEMDWIRLGGSLRDAYGRIDRVRTEQLRAEVRLQDEERRLMAQWDAYEERWRVSLVSTTPVAFKNLPWPLTAPPTSVDELTHDAIAEFLLAPLRVRKNTITKRERIRASLLRWHPDKTSWMFVRLVPDDFDVVREGIHAVFRCLKTLQDLERQPVNVSDATLS</sequence>
<reference evidence="3 4" key="1">
    <citation type="submission" date="2016-03" db="EMBL/GenBank/DDBJ databases">
        <title>Whole genome sequencing of Grifola frondosa 9006-11.</title>
        <authorList>
            <person name="Min B."/>
            <person name="Park H."/>
            <person name="Kim J.-G."/>
            <person name="Cho H."/>
            <person name="Oh Y.-L."/>
            <person name="Kong W.-S."/>
            <person name="Choi I.-G."/>
        </authorList>
    </citation>
    <scope>NUCLEOTIDE SEQUENCE [LARGE SCALE GENOMIC DNA]</scope>
    <source>
        <strain evidence="3 4">9006-11</strain>
    </source>
</reference>
<comment type="caution">
    <text evidence="3">The sequence shown here is derived from an EMBL/GenBank/DDBJ whole genome shotgun (WGS) entry which is preliminary data.</text>
</comment>
<feature type="domain" description="Death" evidence="2">
    <location>
        <begin position="93"/>
        <end position="133"/>
    </location>
</feature>
<gene>
    <name evidence="3" type="ORF">A0H81_02395</name>
</gene>
<dbReference type="PROSITE" id="PS50017">
    <property type="entry name" value="DEATH_DOMAIN"/>
    <property type="match status" value="1"/>
</dbReference>
<dbReference type="STRING" id="5627.A0A1C7MNG9"/>
<dbReference type="GO" id="GO:0007165">
    <property type="term" value="P:signal transduction"/>
    <property type="evidence" value="ECO:0007669"/>
    <property type="project" value="InterPro"/>
</dbReference>
<proteinExistence type="predicted"/>
<protein>
    <recommendedName>
        <fullName evidence="2">Death domain-containing protein</fullName>
    </recommendedName>
</protein>
<keyword evidence="4" id="KW-1185">Reference proteome</keyword>
<evidence type="ECO:0000256" key="1">
    <source>
        <dbReference type="SAM" id="MobiDB-lite"/>
    </source>
</evidence>
<evidence type="ECO:0000313" key="4">
    <source>
        <dbReference type="Proteomes" id="UP000092993"/>
    </source>
</evidence>
<dbReference type="AlphaFoldDB" id="A0A1C7MNG9"/>
<feature type="compositionally biased region" description="Basic and acidic residues" evidence="1">
    <location>
        <begin position="55"/>
        <end position="69"/>
    </location>
</feature>
<accession>A0A1C7MNG9</accession>
<dbReference type="OrthoDB" id="3241983at2759"/>
<name>A0A1C7MNG9_GRIFR</name>
<dbReference type="EMBL" id="LUGG01000002">
    <property type="protein sequence ID" value="OBZ78431.1"/>
    <property type="molecule type" value="Genomic_DNA"/>
</dbReference>